<dbReference type="GO" id="GO:0016787">
    <property type="term" value="F:hydrolase activity"/>
    <property type="evidence" value="ECO:0007669"/>
    <property type="project" value="UniProtKB-KW"/>
</dbReference>
<keyword evidence="4" id="KW-1185">Reference proteome</keyword>
<gene>
    <name evidence="3" type="ORF">E4663_15965</name>
</gene>
<reference evidence="3 4" key="1">
    <citation type="journal article" date="2003" name="Int. J. Syst. Evol. Microbiol.">
        <title>Halobacillus salinus sp. nov., isolated from a salt lake on the coast of the East Sea in Korea.</title>
        <authorList>
            <person name="Yoon J.H."/>
            <person name="Kang K.H."/>
            <person name="Park Y.H."/>
        </authorList>
    </citation>
    <scope>NUCLEOTIDE SEQUENCE [LARGE SCALE GENOMIC DNA]</scope>
    <source>
        <strain evidence="3 4">HSL-3</strain>
    </source>
</reference>
<dbReference type="SUPFAM" id="SSF63817">
    <property type="entry name" value="Sortase"/>
    <property type="match status" value="1"/>
</dbReference>
<keyword evidence="1" id="KW-0378">Hydrolase</keyword>
<comment type="caution">
    <text evidence="3">The sequence shown here is derived from an EMBL/GenBank/DDBJ whole genome shotgun (WGS) entry which is preliminary data.</text>
</comment>
<dbReference type="CDD" id="cd00063">
    <property type="entry name" value="FN3"/>
    <property type="match status" value="1"/>
</dbReference>
<dbReference type="Pfam" id="PF04203">
    <property type="entry name" value="Sortase"/>
    <property type="match status" value="1"/>
</dbReference>
<dbReference type="InterPro" id="IPR036116">
    <property type="entry name" value="FN3_sf"/>
</dbReference>
<dbReference type="AlphaFoldDB" id="A0A4Z0GWH4"/>
<dbReference type="Gene3D" id="2.40.260.10">
    <property type="entry name" value="Sortase"/>
    <property type="match status" value="1"/>
</dbReference>
<dbReference type="Proteomes" id="UP000297982">
    <property type="component" value="Unassembled WGS sequence"/>
</dbReference>
<dbReference type="CDD" id="cd05829">
    <property type="entry name" value="Sortase_F"/>
    <property type="match status" value="1"/>
</dbReference>
<dbReference type="InterPro" id="IPR042001">
    <property type="entry name" value="Sortase_F"/>
</dbReference>
<dbReference type="STRING" id="192814.GCA_900166575_03121"/>
<proteinExistence type="predicted"/>
<protein>
    <submittedName>
        <fullName evidence="3">Class F sortase</fullName>
    </submittedName>
</protein>
<organism evidence="3 4">
    <name type="scientific">Halobacillus salinus</name>
    <dbReference type="NCBI Taxonomy" id="192814"/>
    <lineage>
        <taxon>Bacteria</taxon>
        <taxon>Bacillati</taxon>
        <taxon>Bacillota</taxon>
        <taxon>Bacilli</taxon>
        <taxon>Bacillales</taxon>
        <taxon>Bacillaceae</taxon>
        <taxon>Halobacillus</taxon>
    </lineage>
</organism>
<evidence type="ECO:0000313" key="4">
    <source>
        <dbReference type="Proteomes" id="UP000297982"/>
    </source>
</evidence>
<dbReference type="InterPro" id="IPR013783">
    <property type="entry name" value="Ig-like_fold"/>
</dbReference>
<evidence type="ECO:0000256" key="1">
    <source>
        <dbReference type="ARBA" id="ARBA00022801"/>
    </source>
</evidence>
<evidence type="ECO:0000313" key="3">
    <source>
        <dbReference type="EMBL" id="TGB01650.1"/>
    </source>
</evidence>
<dbReference type="InterPro" id="IPR023365">
    <property type="entry name" value="Sortase_dom-sf"/>
</dbReference>
<name>A0A4Z0GWH4_9BACI</name>
<dbReference type="InterPro" id="IPR003961">
    <property type="entry name" value="FN3_dom"/>
</dbReference>
<feature type="active site" description="Proton donor/acceptor" evidence="2">
    <location>
        <position position="142"/>
    </location>
</feature>
<accession>A0A4Z0GWH4</accession>
<sequence length="318" mass="35706">MKLNWRLYFTVMGLIALFLVIYETNAWAVWTKEDTQVVRVENPQSQSAPEEKQKEILEGEFTVINKDENMNDEKVVKNEKQAEEGIIPTRIRIPSIDVDAKIESVGVLDNGEMGVPEDPLKAGWFEPGTQPGNRGNAVIAGHVDSKTGPAVFYHLDQMKKGDEFTVTGKDGKEKTYVVQKLESYPQYNSPIEKIFGSTNEKRLNLITCTGEFIRDKGGHQDRLVVYSTLKEPKETVPSPTNVQVSGAFLTWYAVREDDIAGYRVYESRDGGETFDKVASVSQHERKAYSEPKASEYEYYVTAVNKDGTESEPSTIAGE</sequence>
<evidence type="ECO:0000256" key="2">
    <source>
        <dbReference type="PIRSR" id="PIRSR605754-1"/>
    </source>
</evidence>
<dbReference type="Gene3D" id="2.60.40.10">
    <property type="entry name" value="Immunoglobulins"/>
    <property type="match status" value="1"/>
</dbReference>
<feature type="active site" description="Acyl-thioester intermediate" evidence="2">
    <location>
        <position position="208"/>
    </location>
</feature>
<dbReference type="EMBL" id="SRJC01000005">
    <property type="protein sequence ID" value="TGB01650.1"/>
    <property type="molecule type" value="Genomic_DNA"/>
</dbReference>
<dbReference type="RefSeq" id="WP_135328341.1">
    <property type="nucleotide sequence ID" value="NZ_SRJC01000005.1"/>
</dbReference>
<dbReference type="InterPro" id="IPR005754">
    <property type="entry name" value="Sortase"/>
</dbReference>
<dbReference type="SUPFAM" id="SSF49265">
    <property type="entry name" value="Fibronectin type III"/>
    <property type="match status" value="1"/>
</dbReference>